<keyword evidence="8 11" id="KW-0472">Membrane</keyword>
<dbReference type="EMBL" id="JAPWTK010000380">
    <property type="protein sequence ID" value="KAJ8941294.1"/>
    <property type="molecule type" value="Genomic_DNA"/>
</dbReference>
<keyword evidence="3" id="KW-0433">Leucine-rich repeat</keyword>
<evidence type="ECO:0000256" key="4">
    <source>
        <dbReference type="ARBA" id="ARBA00022692"/>
    </source>
</evidence>
<dbReference type="PROSITE" id="PS50104">
    <property type="entry name" value="TIR"/>
    <property type="match status" value="1"/>
</dbReference>
<evidence type="ECO:0000313" key="13">
    <source>
        <dbReference type="EMBL" id="KAJ8941294.1"/>
    </source>
</evidence>
<dbReference type="Pfam" id="PF13855">
    <property type="entry name" value="LRR_8"/>
    <property type="match status" value="2"/>
</dbReference>
<keyword evidence="7 11" id="KW-1133">Transmembrane helix</keyword>
<dbReference type="SUPFAM" id="SSF52058">
    <property type="entry name" value="L domain-like"/>
    <property type="match status" value="1"/>
</dbReference>
<sequence length="671" mass="77317">MPPAAACAASTPDVYVVCFGRNFCRRTPVDINITAPLLKLTSTHISQLTPEDFDGMPHLEALQIEGNLNLTRILPGTFNGNLTKLTNVSISYNPNLRYLDPLSFEGLVNLRILLLKKNGFEKVHDVTISLSANVLPNLQTLALNENKFIRVAKSDFTPMENSTLEELNMVLCRLDYLHPDSLSPLKNLQVLRLGENSFSSATLTDLIARTIDLGIPLKLLNLYSVGFRKSPPRKLMEALARSNVSNLNLSNNQFEVITSDFFPYMPNLRILDLREVLALEIRNDAFRKLPNLKTLLLSGNKLPTIPQGLITLLVSKRIYLRDSVNCKFFFWEVVEYPMCPKMGNPFRYLKSLEHLGLEKNRLKTISSIDFSDLVNLRSIDLSENFLTAWESRVFEANNQLQVMVLRVNKITMFTRAMLEDFSNLTELEIRYNPFSCDCHSYSVFHDWFSHEILEYFGNVYNGTITCDIGLLSINLAVVLPLVLLILFFIILALFVYYYRWHLRYWVFLTRLYLSRKGRIKPRTEKMAFANYAYDAFVSYSNEDRNFVVRLIGTIISESVLESVAQSRRTLLIISDNYAKSQWCRWESQIAEHHRLFFENEAGEYVDDSLVLIKLGPVSDSHLTPTLKYLLKTRIYLQWEAEEKKQKAFWDKLRNALAPPKHEQTVLECTHI</sequence>
<keyword evidence="9" id="KW-0675">Receptor</keyword>
<evidence type="ECO:0000256" key="9">
    <source>
        <dbReference type="ARBA" id="ARBA00023170"/>
    </source>
</evidence>
<evidence type="ECO:0000256" key="5">
    <source>
        <dbReference type="ARBA" id="ARBA00022729"/>
    </source>
</evidence>
<keyword evidence="14" id="KW-1185">Reference proteome</keyword>
<feature type="transmembrane region" description="Helical" evidence="11">
    <location>
        <begin position="475"/>
        <end position="498"/>
    </location>
</feature>
<gene>
    <name evidence="13" type="ORF">NQ318_000594</name>
</gene>
<dbReference type="Gene3D" id="3.80.10.10">
    <property type="entry name" value="Ribonuclease Inhibitor"/>
    <property type="match status" value="3"/>
</dbReference>
<comment type="caution">
    <text evidence="13">The sequence shown here is derived from an EMBL/GenBank/DDBJ whole genome shotgun (WGS) entry which is preliminary data.</text>
</comment>
<dbReference type="Gene3D" id="3.40.50.10140">
    <property type="entry name" value="Toll/interleukin-1 receptor homology (TIR) domain"/>
    <property type="match status" value="1"/>
</dbReference>
<evidence type="ECO:0000256" key="11">
    <source>
        <dbReference type="SAM" id="Phobius"/>
    </source>
</evidence>
<dbReference type="PANTHER" id="PTHR24365:SF530">
    <property type="entry name" value="MSTPROX-RELATED"/>
    <property type="match status" value="1"/>
</dbReference>
<dbReference type="PROSITE" id="PS51450">
    <property type="entry name" value="LRR"/>
    <property type="match status" value="2"/>
</dbReference>
<evidence type="ECO:0000256" key="6">
    <source>
        <dbReference type="ARBA" id="ARBA00022737"/>
    </source>
</evidence>
<dbReference type="SMART" id="SM00255">
    <property type="entry name" value="TIR"/>
    <property type="match status" value="1"/>
</dbReference>
<accession>A0AAV8XRP9</accession>
<feature type="domain" description="TIR" evidence="12">
    <location>
        <begin position="523"/>
        <end position="656"/>
    </location>
</feature>
<comment type="similarity">
    <text evidence="2">Belongs to the Toll-like receptor family.</text>
</comment>
<dbReference type="InterPro" id="IPR032675">
    <property type="entry name" value="LRR_dom_sf"/>
</dbReference>
<dbReference type="GO" id="GO:0005886">
    <property type="term" value="C:plasma membrane"/>
    <property type="evidence" value="ECO:0007669"/>
    <property type="project" value="TreeGrafter"/>
</dbReference>
<protein>
    <recommendedName>
        <fullName evidence="12">TIR domain-containing protein</fullName>
    </recommendedName>
</protein>
<evidence type="ECO:0000313" key="14">
    <source>
        <dbReference type="Proteomes" id="UP001162162"/>
    </source>
</evidence>
<dbReference type="SMART" id="SM00369">
    <property type="entry name" value="LRR_TYP"/>
    <property type="match status" value="8"/>
</dbReference>
<name>A0AAV8XRP9_9CUCU</name>
<evidence type="ECO:0000256" key="10">
    <source>
        <dbReference type="ARBA" id="ARBA00023180"/>
    </source>
</evidence>
<dbReference type="AlphaFoldDB" id="A0AAV8XRP9"/>
<evidence type="ECO:0000256" key="2">
    <source>
        <dbReference type="ARBA" id="ARBA00009634"/>
    </source>
</evidence>
<evidence type="ECO:0000256" key="3">
    <source>
        <dbReference type="ARBA" id="ARBA00022614"/>
    </source>
</evidence>
<dbReference type="InterPro" id="IPR003591">
    <property type="entry name" value="Leu-rich_rpt_typical-subtyp"/>
</dbReference>
<dbReference type="InterPro" id="IPR000157">
    <property type="entry name" value="TIR_dom"/>
</dbReference>
<keyword evidence="10" id="KW-0325">Glycoprotein</keyword>
<proteinExistence type="inferred from homology"/>
<comment type="subcellular location">
    <subcellularLocation>
        <location evidence="1">Membrane</location>
        <topology evidence="1">Single-pass membrane protein</topology>
    </subcellularLocation>
</comment>
<dbReference type="InterPro" id="IPR035897">
    <property type="entry name" value="Toll_tir_struct_dom_sf"/>
</dbReference>
<dbReference type="GO" id="GO:0007165">
    <property type="term" value="P:signal transduction"/>
    <property type="evidence" value="ECO:0007669"/>
    <property type="project" value="InterPro"/>
</dbReference>
<reference evidence="13" key="1">
    <citation type="journal article" date="2023" name="Insect Mol. Biol.">
        <title>Genome sequencing provides insights into the evolution of gene families encoding plant cell wall-degrading enzymes in longhorned beetles.</title>
        <authorList>
            <person name="Shin N.R."/>
            <person name="Okamura Y."/>
            <person name="Kirsch R."/>
            <person name="Pauchet Y."/>
        </authorList>
    </citation>
    <scope>NUCLEOTIDE SEQUENCE</scope>
    <source>
        <strain evidence="13">AMC_N1</strain>
    </source>
</reference>
<organism evidence="13 14">
    <name type="scientific">Aromia moschata</name>
    <dbReference type="NCBI Taxonomy" id="1265417"/>
    <lineage>
        <taxon>Eukaryota</taxon>
        <taxon>Metazoa</taxon>
        <taxon>Ecdysozoa</taxon>
        <taxon>Arthropoda</taxon>
        <taxon>Hexapoda</taxon>
        <taxon>Insecta</taxon>
        <taxon>Pterygota</taxon>
        <taxon>Neoptera</taxon>
        <taxon>Endopterygota</taxon>
        <taxon>Coleoptera</taxon>
        <taxon>Polyphaga</taxon>
        <taxon>Cucujiformia</taxon>
        <taxon>Chrysomeloidea</taxon>
        <taxon>Cerambycidae</taxon>
        <taxon>Cerambycinae</taxon>
        <taxon>Callichromatini</taxon>
        <taxon>Aromia</taxon>
    </lineage>
</organism>
<dbReference type="Pfam" id="PF01582">
    <property type="entry name" value="TIR"/>
    <property type="match status" value="1"/>
</dbReference>
<evidence type="ECO:0000256" key="7">
    <source>
        <dbReference type="ARBA" id="ARBA00022989"/>
    </source>
</evidence>
<keyword evidence="5" id="KW-0732">Signal</keyword>
<evidence type="ECO:0000256" key="8">
    <source>
        <dbReference type="ARBA" id="ARBA00023136"/>
    </source>
</evidence>
<dbReference type="Proteomes" id="UP001162162">
    <property type="component" value="Unassembled WGS sequence"/>
</dbReference>
<dbReference type="GO" id="GO:0038023">
    <property type="term" value="F:signaling receptor activity"/>
    <property type="evidence" value="ECO:0007669"/>
    <property type="project" value="TreeGrafter"/>
</dbReference>
<keyword evidence="4 11" id="KW-0812">Transmembrane</keyword>
<evidence type="ECO:0000259" key="12">
    <source>
        <dbReference type="PROSITE" id="PS50104"/>
    </source>
</evidence>
<evidence type="ECO:0000256" key="1">
    <source>
        <dbReference type="ARBA" id="ARBA00004167"/>
    </source>
</evidence>
<dbReference type="SUPFAM" id="SSF52200">
    <property type="entry name" value="Toll/Interleukin receptor TIR domain"/>
    <property type="match status" value="1"/>
</dbReference>
<dbReference type="PANTHER" id="PTHR24365">
    <property type="entry name" value="TOLL-LIKE RECEPTOR"/>
    <property type="match status" value="1"/>
</dbReference>
<keyword evidence="6" id="KW-0677">Repeat</keyword>
<dbReference type="InterPro" id="IPR001611">
    <property type="entry name" value="Leu-rich_rpt"/>
</dbReference>